<dbReference type="PANTHER" id="PTHR21377:SF0">
    <property type="entry name" value="PROTEIN FAM210B, MITOCHONDRIAL"/>
    <property type="match status" value="1"/>
</dbReference>
<accession>A0A8H4VUJ8</accession>
<evidence type="ECO:0000313" key="4">
    <source>
        <dbReference type="EMBL" id="KAF4620489.1"/>
    </source>
</evidence>
<keyword evidence="5" id="KW-1185">Reference proteome</keyword>
<dbReference type="InterPro" id="IPR045866">
    <property type="entry name" value="FAM210A/B-like"/>
</dbReference>
<dbReference type="Pfam" id="PF06916">
    <property type="entry name" value="FAM210A-B_dom"/>
    <property type="match status" value="1"/>
</dbReference>
<dbReference type="PANTHER" id="PTHR21377">
    <property type="entry name" value="PROTEIN FAM210B, MITOCHONDRIAL"/>
    <property type="match status" value="1"/>
</dbReference>
<organism evidence="4 5">
    <name type="scientific">Agrocybe pediades</name>
    <dbReference type="NCBI Taxonomy" id="84607"/>
    <lineage>
        <taxon>Eukaryota</taxon>
        <taxon>Fungi</taxon>
        <taxon>Dikarya</taxon>
        <taxon>Basidiomycota</taxon>
        <taxon>Agaricomycotina</taxon>
        <taxon>Agaricomycetes</taxon>
        <taxon>Agaricomycetidae</taxon>
        <taxon>Agaricales</taxon>
        <taxon>Agaricineae</taxon>
        <taxon>Strophariaceae</taxon>
        <taxon>Agrocybe</taxon>
    </lineage>
</organism>
<dbReference type="OrthoDB" id="426386at2759"/>
<keyword evidence="2" id="KW-1133">Transmembrane helix</keyword>
<gene>
    <name evidence="4" type="ORF">D9613_000602</name>
</gene>
<feature type="transmembrane region" description="Helical" evidence="2">
    <location>
        <begin position="87"/>
        <end position="110"/>
    </location>
</feature>
<reference evidence="4 5" key="1">
    <citation type="submission" date="2019-12" db="EMBL/GenBank/DDBJ databases">
        <authorList>
            <person name="Floudas D."/>
            <person name="Bentzer J."/>
            <person name="Ahren D."/>
            <person name="Johansson T."/>
            <person name="Persson P."/>
            <person name="Tunlid A."/>
        </authorList>
    </citation>
    <scope>NUCLEOTIDE SEQUENCE [LARGE SCALE GENOMIC DNA]</scope>
    <source>
        <strain evidence="4 5">CBS 102.39</strain>
    </source>
</reference>
<evidence type="ECO:0000259" key="3">
    <source>
        <dbReference type="Pfam" id="PF06916"/>
    </source>
</evidence>
<dbReference type="Proteomes" id="UP000521872">
    <property type="component" value="Unassembled WGS sequence"/>
</dbReference>
<feature type="domain" description="DUF1279" evidence="3">
    <location>
        <begin position="78"/>
        <end position="188"/>
    </location>
</feature>
<dbReference type="EMBL" id="JAACJL010000015">
    <property type="protein sequence ID" value="KAF4620489.1"/>
    <property type="molecule type" value="Genomic_DNA"/>
</dbReference>
<evidence type="ECO:0000256" key="2">
    <source>
        <dbReference type="SAM" id="Phobius"/>
    </source>
</evidence>
<dbReference type="GO" id="GO:0005739">
    <property type="term" value="C:mitochondrion"/>
    <property type="evidence" value="ECO:0007669"/>
    <property type="project" value="TreeGrafter"/>
</dbReference>
<keyword evidence="2" id="KW-0812">Transmembrane</keyword>
<evidence type="ECO:0000256" key="1">
    <source>
        <dbReference type="SAM" id="MobiDB-lite"/>
    </source>
</evidence>
<proteinExistence type="predicted"/>
<name>A0A8H4VUJ8_9AGAR</name>
<dbReference type="InterPro" id="IPR009688">
    <property type="entry name" value="FAM210A/B-like_dom"/>
</dbReference>
<sequence length="225" mass="24856">MRGILPRLNVLKSLAPRVTAPLLPVSNIRLARSALTNTPRVSSARHFTRFHAKLASQPSSPPPPGQKSDERADQSLTQRLKHLIKSYGWYALGVYLVLSALDFGVAFVGVNLLGAEYVSHVAASVKSTVVQFFPSRPADPGRDEIESMSNPNAQGGQEGLYAMLVLAYTIHKTLFLPVRIGLTGAFTPRLVAFLSRRGWTGTEGTRRAAHEMRERIRERRNRDSN</sequence>
<protein>
    <recommendedName>
        <fullName evidence="3">DUF1279 domain-containing protein</fullName>
    </recommendedName>
</protein>
<feature type="region of interest" description="Disordered" evidence="1">
    <location>
        <begin position="54"/>
        <end position="73"/>
    </location>
</feature>
<keyword evidence="2" id="KW-0472">Membrane</keyword>
<feature type="region of interest" description="Disordered" evidence="1">
    <location>
        <begin position="204"/>
        <end position="225"/>
    </location>
</feature>
<comment type="caution">
    <text evidence="4">The sequence shown here is derived from an EMBL/GenBank/DDBJ whole genome shotgun (WGS) entry which is preliminary data.</text>
</comment>
<evidence type="ECO:0000313" key="5">
    <source>
        <dbReference type="Proteomes" id="UP000521872"/>
    </source>
</evidence>
<dbReference type="AlphaFoldDB" id="A0A8H4VUJ8"/>